<comment type="caution">
    <text evidence="5">The sequence shown here is derived from an EMBL/GenBank/DDBJ whole genome shotgun (WGS) entry which is preliminary data.</text>
</comment>
<dbReference type="InterPro" id="IPR014182">
    <property type="entry name" value="ADH_Zn_typ-1"/>
</dbReference>
<evidence type="ECO:0000313" key="6">
    <source>
        <dbReference type="Proteomes" id="UP000469558"/>
    </source>
</evidence>
<organism evidence="5 6">
    <name type="scientific">Lachnellula suecica</name>
    <dbReference type="NCBI Taxonomy" id="602035"/>
    <lineage>
        <taxon>Eukaryota</taxon>
        <taxon>Fungi</taxon>
        <taxon>Dikarya</taxon>
        <taxon>Ascomycota</taxon>
        <taxon>Pezizomycotina</taxon>
        <taxon>Leotiomycetes</taxon>
        <taxon>Helotiales</taxon>
        <taxon>Lachnaceae</taxon>
        <taxon>Lachnellula</taxon>
    </lineage>
</organism>
<dbReference type="GO" id="GO:0008270">
    <property type="term" value="F:zinc ion binding"/>
    <property type="evidence" value="ECO:0007669"/>
    <property type="project" value="InterPro"/>
</dbReference>
<dbReference type="Gene3D" id="3.40.50.720">
    <property type="entry name" value="NAD(P)-binding Rossmann-like Domain"/>
    <property type="match status" value="1"/>
</dbReference>
<dbReference type="Proteomes" id="UP000469558">
    <property type="component" value="Unassembled WGS sequence"/>
</dbReference>
<reference evidence="5 6" key="1">
    <citation type="submission" date="2018-05" db="EMBL/GenBank/DDBJ databases">
        <title>Genome sequencing and assembly of the regulated plant pathogen Lachnellula willkommii and related sister species for the development of diagnostic species identification markers.</title>
        <authorList>
            <person name="Giroux E."/>
            <person name="Bilodeau G."/>
        </authorList>
    </citation>
    <scope>NUCLEOTIDE SEQUENCE [LARGE SCALE GENOMIC DNA]</scope>
    <source>
        <strain evidence="5 6">CBS 268.59</strain>
    </source>
</reference>
<evidence type="ECO:0000256" key="1">
    <source>
        <dbReference type="ARBA" id="ARBA00010371"/>
    </source>
</evidence>
<dbReference type="SUPFAM" id="SSF51735">
    <property type="entry name" value="NAD(P)-binding Rossmann-fold domains"/>
    <property type="match status" value="1"/>
</dbReference>
<dbReference type="InterPro" id="IPR051603">
    <property type="entry name" value="Zinc-ADH_QOR/CCCR"/>
</dbReference>
<dbReference type="NCBIfam" id="TIGR02817">
    <property type="entry name" value="adh_fam_1"/>
    <property type="match status" value="1"/>
</dbReference>
<comment type="similarity">
    <text evidence="1">Belongs to the zinc-containing alcohol dehydrogenase family. Quinone oxidoreductase subfamily.</text>
</comment>
<dbReference type="InterPro" id="IPR011032">
    <property type="entry name" value="GroES-like_sf"/>
</dbReference>
<protein>
    <submittedName>
        <fullName evidence="5">Zinc-type alcohol dehydrogenase-like protein</fullName>
    </submittedName>
</protein>
<accession>A0A8T9CER4</accession>
<gene>
    <name evidence="5" type="ORF">LSUE1_G000821</name>
</gene>
<dbReference type="SMART" id="SM00829">
    <property type="entry name" value="PKS_ER"/>
    <property type="match status" value="1"/>
</dbReference>
<dbReference type="InterPro" id="IPR013154">
    <property type="entry name" value="ADH-like_N"/>
</dbReference>
<name>A0A8T9CER4_9HELO</name>
<dbReference type="OrthoDB" id="3509362at2759"/>
<dbReference type="InterPro" id="IPR036291">
    <property type="entry name" value="NAD(P)-bd_dom_sf"/>
</dbReference>
<evidence type="ECO:0000256" key="3">
    <source>
        <dbReference type="SAM" id="MobiDB-lite"/>
    </source>
</evidence>
<dbReference type="Pfam" id="PF08240">
    <property type="entry name" value="ADH_N"/>
    <property type="match status" value="1"/>
</dbReference>
<sequence>MQAIGVSHYGPPSNLESRQVPHPGKPSGRDLLIQVKALSVNPIDTKIRAGTYDDAPDYYDHVPRPFHIIAPEASGIVLAVGPGVQYFQPGDSVFYVGGPVRQGASAEYQLVDERTVGHKPKTLDYVEAAVMPLTYGTAWEMAERLDIKEDEQTGILIINGAGGVGSVATQLARYVLRLPVVIATASRPETKAWVKKMGATHVIDHRGDLKAQIEELNLDVPIKYIFILSSTEQYLSVASDICAPLGKICSIVQSSVNFYGTQFLSKSLTFAWCWLGSRGYHGYDQEAQHVMMEKLAEYIDEGKIHSTLTKRMKLTAKGLRTAHELIESRATIGKIGLGVDEEGEDQPFV</sequence>
<evidence type="ECO:0000313" key="5">
    <source>
        <dbReference type="EMBL" id="TVY84068.1"/>
    </source>
</evidence>
<keyword evidence="2" id="KW-0521">NADP</keyword>
<feature type="domain" description="Enoyl reductase (ER)" evidence="4">
    <location>
        <begin position="10"/>
        <end position="337"/>
    </location>
</feature>
<dbReference type="CDD" id="cd08252">
    <property type="entry name" value="AL_MDR"/>
    <property type="match status" value="1"/>
</dbReference>
<evidence type="ECO:0000256" key="2">
    <source>
        <dbReference type="ARBA" id="ARBA00022857"/>
    </source>
</evidence>
<dbReference type="Gene3D" id="3.90.180.10">
    <property type="entry name" value="Medium-chain alcohol dehydrogenases, catalytic domain"/>
    <property type="match status" value="1"/>
</dbReference>
<dbReference type="PANTHER" id="PTHR44154">
    <property type="entry name" value="QUINONE OXIDOREDUCTASE"/>
    <property type="match status" value="1"/>
</dbReference>
<dbReference type="SUPFAM" id="SSF50129">
    <property type="entry name" value="GroES-like"/>
    <property type="match status" value="1"/>
</dbReference>
<keyword evidence="6" id="KW-1185">Reference proteome</keyword>
<evidence type="ECO:0000259" key="4">
    <source>
        <dbReference type="SMART" id="SM00829"/>
    </source>
</evidence>
<dbReference type="Pfam" id="PF00107">
    <property type="entry name" value="ADH_zinc_N"/>
    <property type="match status" value="1"/>
</dbReference>
<dbReference type="AlphaFoldDB" id="A0A8T9CER4"/>
<dbReference type="InterPro" id="IPR020843">
    <property type="entry name" value="ER"/>
</dbReference>
<feature type="region of interest" description="Disordered" evidence="3">
    <location>
        <begin position="1"/>
        <end position="26"/>
    </location>
</feature>
<dbReference type="EMBL" id="QGMK01000121">
    <property type="protein sequence ID" value="TVY84068.1"/>
    <property type="molecule type" value="Genomic_DNA"/>
</dbReference>
<dbReference type="GO" id="GO:0016491">
    <property type="term" value="F:oxidoreductase activity"/>
    <property type="evidence" value="ECO:0007669"/>
    <property type="project" value="InterPro"/>
</dbReference>
<dbReference type="PANTHER" id="PTHR44154:SF1">
    <property type="entry name" value="QUINONE OXIDOREDUCTASE"/>
    <property type="match status" value="1"/>
</dbReference>
<proteinExistence type="inferred from homology"/>
<dbReference type="InterPro" id="IPR013149">
    <property type="entry name" value="ADH-like_C"/>
</dbReference>